<keyword evidence="2 8" id="KW-0813">Transport</keyword>
<feature type="signal peptide" evidence="9">
    <location>
        <begin position="1"/>
        <end position="22"/>
    </location>
</feature>
<keyword evidence="6 8" id="KW-0472">Membrane</keyword>
<evidence type="ECO:0000256" key="3">
    <source>
        <dbReference type="ARBA" id="ARBA00022452"/>
    </source>
</evidence>
<proteinExistence type="inferred from homology"/>
<dbReference type="PROSITE" id="PS52016">
    <property type="entry name" value="TONB_DEPENDENT_REC_3"/>
    <property type="match status" value="1"/>
</dbReference>
<keyword evidence="7 8" id="KW-0998">Cell outer membrane</keyword>
<organism evidence="11 12">
    <name type="scientific">Tenacibaculum polynesiense</name>
    <dbReference type="NCBI Taxonomy" id="3137857"/>
    <lineage>
        <taxon>Bacteria</taxon>
        <taxon>Pseudomonadati</taxon>
        <taxon>Bacteroidota</taxon>
        <taxon>Flavobacteriia</taxon>
        <taxon>Flavobacteriales</taxon>
        <taxon>Flavobacteriaceae</taxon>
        <taxon>Tenacibaculum</taxon>
    </lineage>
</organism>
<keyword evidence="12" id="KW-1185">Reference proteome</keyword>
<evidence type="ECO:0000256" key="5">
    <source>
        <dbReference type="ARBA" id="ARBA00022729"/>
    </source>
</evidence>
<evidence type="ECO:0000259" key="10">
    <source>
        <dbReference type="Pfam" id="PF07715"/>
    </source>
</evidence>
<dbReference type="InterPro" id="IPR012910">
    <property type="entry name" value="Plug_dom"/>
</dbReference>
<dbReference type="InterPro" id="IPR039426">
    <property type="entry name" value="TonB-dep_rcpt-like"/>
</dbReference>
<evidence type="ECO:0000256" key="9">
    <source>
        <dbReference type="SAM" id="SignalP"/>
    </source>
</evidence>
<evidence type="ECO:0000313" key="11">
    <source>
        <dbReference type="EMBL" id="CAL2101947.1"/>
    </source>
</evidence>
<feature type="domain" description="TonB-dependent receptor plug" evidence="10">
    <location>
        <begin position="116"/>
        <end position="238"/>
    </location>
</feature>
<keyword evidence="4 8" id="KW-0812">Transmembrane</keyword>
<dbReference type="InterPro" id="IPR036942">
    <property type="entry name" value="Beta-barrel_TonB_sf"/>
</dbReference>
<dbReference type="SUPFAM" id="SSF49464">
    <property type="entry name" value="Carboxypeptidase regulatory domain-like"/>
    <property type="match status" value="1"/>
</dbReference>
<dbReference type="PANTHER" id="PTHR30069">
    <property type="entry name" value="TONB-DEPENDENT OUTER MEMBRANE RECEPTOR"/>
    <property type="match status" value="1"/>
</dbReference>
<name>A0ABM9P8Q2_9FLAO</name>
<dbReference type="Gene3D" id="2.40.170.20">
    <property type="entry name" value="TonB-dependent receptor, beta-barrel domain"/>
    <property type="match status" value="1"/>
</dbReference>
<keyword evidence="5 9" id="KW-0732">Signal</keyword>
<evidence type="ECO:0000256" key="7">
    <source>
        <dbReference type="ARBA" id="ARBA00023237"/>
    </source>
</evidence>
<accession>A0ABM9P8Q2</accession>
<comment type="similarity">
    <text evidence="8">Belongs to the TonB-dependent receptor family.</text>
</comment>
<dbReference type="Gene3D" id="2.170.130.10">
    <property type="entry name" value="TonB-dependent receptor, plug domain"/>
    <property type="match status" value="1"/>
</dbReference>
<dbReference type="Pfam" id="PF13715">
    <property type="entry name" value="CarbopepD_reg_2"/>
    <property type="match status" value="1"/>
</dbReference>
<gene>
    <name evidence="11" type="ORF">T190423A01A_10510</name>
</gene>
<keyword evidence="3 8" id="KW-1134">Transmembrane beta strand</keyword>
<dbReference type="InterPro" id="IPR008969">
    <property type="entry name" value="CarboxyPept-like_regulatory"/>
</dbReference>
<sequence length="934" mass="101762">MKTKFNGILTFILTLLVQITFAQEKTISGTVSNDSGPLPGVTVLIKNTNKGTETDFDGNYSIKANTGDIIQFSFIGMKTVEKTIGNESTMNISMEEDNVLDEIIITGQGSGIERKRLSTKVDVLSSKDIEKLPGNQIDQLLQSTTPSAQIRLSSGQPGTTALIRTRGPISASTSATPVIIVDGVRVDNLNSNPTLGIGTGGANVSALADIPAESIEKIEYIKGGAATTLYGADAANGVIQIITKKGKAGRANFFFESRLGVISATKDFLKYDRTAEALFKPGVAQEYKVGINGGSENVTYNFSGSLYHDDSFNDYNEQIKRSLSFGLNAKLNEKLKYSGSFSYVGFDANTDFNANTSFSRFSAFEGAGRGNLDELTDAQWAAEKARAQEIGKLVDIERFIHRFTNSNKFTYDILDNLQVNATIGIDSRNSQNQQRNSNALLVALGAEAPGTTDRGTITRSLRSSFTTTADLNFTHKFDLENFSFVTILGGQFFRTSDRQSRLSGSGGVDGSFLVQNYPTKEIEDQILENANYGLYFLENIGIYDVAYLEIGGRIDQNTSAGPAAVTRFLPKVGLTYNLSDHDFYNDLSFNETVSNIRLRANYGEATLFPRAFAEDKTFTLNTFFGVPAFTFGNPGNPNLVSEKVATTEFGLDLGFFNNRLNLGATYYRGITTDALFDPNLAQSTGQLSQTTNIGEIENTGWEFELSSTLVQTEDHTLNFNASYNKNNNVVTSTGGAPGFIVGGFTVIGSRVDEGLSLGYLRGTAAVRQSDGSYNFERNSFLGDTYAPHFGSFSLNYSYKKFNFFMSGDYQFGGKSVDLSFLLRHLRGHDNTGIPADLVGTTSPFNYVNYFVFDSDFVKIRNIGLSYSFGETLSLFKNVTVGFNVTNPFNWTAGNFDPETTGSGVGAQNGFATGGFAYGTESAPRIYMTSLKFQF</sequence>
<evidence type="ECO:0000256" key="6">
    <source>
        <dbReference type="ARBA" id="ARBA00023136"/>
    </source>
</evidence>
<evidence type="ECO:0000256" key="2">
    <source>
        <dbReference type="ARBA" id="ARBA00022448"/>
    </source>
</evidence>
<dbReference type="PANTHER" id="PTHR30069:SF29">
    <property type="entry name" value="HEMOGLOBIN AND HEMOGLOBIN-HAPTOGLOBIN-BINDING PROTEIN 1-RELATED"/>
    <property type="match status" value="1"/>
</dbReference>
<evidence type="ECO:0000256" key="1">
    <source>
        <dbReference type="ARBA" id="ARBA00004571"/>
    </source>
</evidence>
<evidence type="ECO:0000256" key="8">
    <source>
        <dbReference type="PROSITE-ProRule" id="PRU01360"/>
    </source>
</evidence>
<dbReference type="Proteomes" id="UP001497527">
    <property type="component" value="Unassembled WGS sequence"/>
</dbReference>
<reference evidence="11 12" key="1">
    <citation type="submission" date="2024-05" db="EMBL/GenBank/DDBJ databases">
        <authorList>
            <person name="Duchaud E."/>
        </authorList>
    </citation>
    <scope>NUCLEOTIDE SEQUENCE [LARGE SCALE GENOMIC DNA]</scope>
    <source>
        <strain evidence="11">Ena-SAMPLE-TAB-13-05-2024-13:56:06:370-140308</strain>
    </source>
</reference>
<comment type="caution">
    <text evidence="11">The sequence shown here is derived from an EMBL/GenBank/DDBJ whole genome shotgun (WGS) entry which is preliminary data.</text>
</comment>
<dbReference type="EMBL" id="CAXJIO010000010">
    <property type="protein sequence ID" value="CAL2101947.1"/>
    <property type="molecule type" value="Genomic_DNA"/>
</dbReference>
<dbReference type="Pfam" id="PF07715">
    <property type="entry name" value="Plug"/>
    <property type="match status" value="1"/>
</dbReference>
<dbReference type="InterPro" id="IPR037066">
    <property type="entry name" value="Plug_dom_sf"/>
</dbReference>
<protein>
    <submittedName>
        <fullName evidence="11">Iron complex outermembrane recepter protein</fullName>
    </submittedName>
</protein>
<dbReference type="Gene3D" id="2.60.40.1120">
    <property type="entry name" value="Carboxypeptidase-like, regulatory domain"/>
    <property type="match status" value="1"/>
</dbReference>
<dbReference type="RefSeq" id="WP_348714811.1">
    <property type="nucleotide sequence ID" value="NZ_CAXJIO010000010.1"/>
</dbReference>
<feature type="chain" id="PRO_5045625983" evidence="9">
    <location>
        <begin position="23"/>
        <end position="934"/>
    </location>
</feature>
<evidence type="ECO:0000313" key="12">
    <source>
        <dbReference type="Proteomes" id="UP001497527"/>
    </source>
</evidence>
<comment type="subcellular location">
    <subcellularLocation>
        <location evidence="1 8">Cell outer membrane</location>
        <topology evidence="1 8">Multi-pass membrane protein</topology>
    </subcellularLocation>
</comment>
<dbReference type="SUPFAM" id="SSF56935">
    <property type="entry name" value="Porins"/>
    <property type="match status" value="1"/>
</dbReference>
<evidence type="ECO:0000256" key="4">
    <source>
        <dbReference type="ARBA" id="ARBA00022692"/>
    </source>
</evidence>